<dbReference type="Gene3D" id="3.40.50.10810">
    <property type="entry name" value="Tandem AAA-ATPase domain"/>
    <property type="match status" value="1"/>
</dbReference>
<dbReference type="AlphaFoldDB" id="A0A2A4SZH1"/>
<organism evidence="1 2">
    <name type="scientific">SAR324 cluster bacterium</name>
    <dbReference type="NCBI Taxonomy" id="2024889"/>
    <lineage>
        <taxon>Bacteria</taxon>
        <taxon>Deltaproteobacteria</taxon>
        <taxon>SAR324 cluster</taxon>
    </lineage>
</organism>
<sequence length="64" mass="7750">MCDENLFIIERVLFNWQQELEKFAPQLQVYTYYQEQQDLEEANEHDIILSTYGLIQRCIPYMSG</sequence>
<evidence type="ECO:0000313" key="1">
    <source>
        <dbReference type="EMBL" id="PCI26776.1"/>
    </source>
</evidence>
<protein>
    <submittedName>
        <fullName evidence="1">Uncharacterized protein</fullName>
    </submittedName>
</protein>
<name>A0A2A4SZH1_9DELT</name>
<proteinExistence type="predicted"/>
<comment type="caution">
    <text evidence="1">The sequence shown here is derived from an EMBL/GenBank/DDBJ whole genome shotgun (WGS) entry which is preliminary data.</text>
</comment>
<evidence type="ECO:0000313" key="2">
    <source>
        <dbReference type="Proteomes" id="UP000218113"/>
    </source>
</evidence>
<dbReference type="Proteomes" id="UP000218113">
    <property type="component" value="Unassembled WGS sequence"/>
</dbReference>
<accession>A0A2A4SZH1</accession>
<dbReference type="EMBL" id="NVSR01000085">
    <property type="protein sequence ID" value="PCI26776.1"/>
    <property type="molecule type" value="Genomic_DNA"/>
</dbReference>
<dbReference type="InterPro" id="IPR038718">
    <property type="entry name" value="SNF2-like_sf"/>
</dbReference>
<gene>
    <name evidence="1" type="ORF">COB67_09845</name>
</gene>
<reference evidence="2" key="1">
    <citation type="submission" date="2017-08" db="EMBL/GenBank/DDBJ databases">
        <title>A dynamic microbial community with high functional redundancy inhabits the cold, oxic subseafloor aquifer.</title>
        <authorList>
            <person name="Tully B.J."/>
            <person name="Wheat C.G."/>
            <person name="Glazer B.T."/>
            <person name="Huber J.A."/>
        </authorList>
    </citation>
    <scope>NUCLEOTIDE SEQUENCE [LARGE SCALE GENOMIC DNA]</scope>
</reference>